<reference evidence="1" key="1">
    <citation type="submission" date="2021-09" db="EMBL/GenBank/DDBJ databases">
        <title>Comparative genomics of Edwardsiella genus reveals species-based diversity.</title>
        <authorList>
            <person name="Tekedar H.C."/>
            <person name="Kumru S."/>
            <person name="Waldbieser G.C."/>
            <person name="Reichley S.R."/>
            <person name="Lawrence M.L."/>
            <person name="Griffin M.J."/>
        </authorList>
    </citation>
    <scope>NUCLEOTIDE SEQUENCE</scope>
    <source>
        <strain evidence="1">ATCC 15947</strain>
    </source>
</reference>
<keyword evidence="2" id="KW-1185">Reference proteome</keyword>
<organism evidence="1 2">
    <name type="scientific">Edwardsiella tarda ATCC 15947 = NBRC 105688</name>
    <dbReference type="NCBI Taxonomy" id="667121"/>
    <lineage>
        <taxon>Bacteria</taxon>
        <taxon>Pseudomonadati</taxon>
        <taxon>Pseudomonadota</taxon>
        <taxon>Gammaproteobacteria</taxon>
        <taxon>Enterobacterales</taxon>
        <taxon>Hafniaceae</taxon>
        <taxon>Edwardsiella</taxon>
    </lineage>
</organism>
<gene>
    <name evidence="1" type="ORF">DCL27_12590</name>
</gene>
<dbReference type="Proteomes" id="UP000245918">
    <property type="component" value="Chromosome"/>
</dbReference>
<evidence type="ECO:0000313" key="2">
    <source>
        <dbReference type="Proteomes" id="UP000245918"/>
    </source>
</evidence>
<proteinExistence type="predicted"/>
<name>A0AC61TFL9_EDWTA</name>
<sequence>MPTKAELQARVADLEKDNAELKRMLARAERELNNRLLDDELPPEEIPCRVQNLMKCYGMPWEVFWCSKHRQWINDFDSSFPYHMEGNKCPGCRDEE</sequence>
<protein>
    <submittedName>
        <fullName evidence="1">Antitoxin PHD</fullName>
    </submittedName>
</protein>
<accession>A0AC61TFL9</accession>
<dbReference type="EMBL" id="CP084506">
    <property type="protein sequence ID" value="UCP99492.1"/>
    <property type="molecule type" value="Genomic_DNA"/>
</dbReference>
<evidence type="ECO:0000313" key="1">
    <source>
        <dbReference type="EMBL" id="UCP99492.1"/>
    </source>
</evidence>